<proteinExistence type="inferred from homology"/>
<evidence type="ECO:0000256" key="9">
    <source>
        <dbReference type="ARBA" id="ARBA00030617"/>
    </source>
</evidence>
<evidence type="ECO:0000259" key="10">
    <source>
        <dbReference type="Pfam" id="PF01138"/>
    </source>
</evidence>
<dbReference type="GO" id="GO:0034476">
    <property type="term" value="P:U5 snRNA 3'-end processing"/>
    <property type="evidence" value="ECO:0007669"/>
    <property type="project" value="TreeGrafter"/>
</dbReference>
<organism evidence="11">
    <name type="scientific">Arion vulgaris</name>
    <dbReference type="NCBI Taxonomy" id="1028688"/>
    <lineage>
        <taxon>Eukaryota</taxon>
        <taxon>Metazoa</taxon>
        <taxon>Spiralia</taxon>
        <taxon>Lophotrochozoa</taxon>
        <taxon>Mollusca</taxon>
        <taxon>Gastropoda</taxon>
        <taxon>Heterobranchia</taxon>
        <taxon>Euthyneura</taxon>
        <taxon>Panpulmonata</taxon>
        <taxon>Eupulmonata</taxon>
        <taxon>Stylommatophora</taxon>
        <taxon>Helicina</taxon>
        <taxon>Arionoidea</taxon>
        <taxon>Arionidae</taxon>
        <taxon>Arion</taxon>
    </lineage>
</organism>
<dbReference type="GO" id="GO:0005730">
    <property type="term" value="C:nucleolus"/>
    <property type="evidence" value="ECO:0007669"/>
    <property type="project" value="UniProtKB-SubCell"/>
</dbReference>
<dbReference type="InterPro" id="IPR020568">
    <property type="entry name" value="Ribosomal_Su5_D2-typ_SF"/>
</dbReference>
<accession>A0A0B7BAJ4</accession>
<evidence type="ECO:0000256" key="3">
    <source>
        <dbReference type="ARBA" id="ARBA00006678"/>
    </source>
</evidence>
<dbReference type="EMBL" id="HACG01043514">
    <property type="protein sequence ID" value="CEK90379.1"/>
    <property type="molecule type" value="Transcribed_RNA"/>
</dbReference>
<keyword evidence="4" id="KW-0963">Cytoplasm</keyword>
<evidence type="ECO:0000256" key="6">
    <source>
        <dbReference type="ARBA" id="ARBA00022835"/>
    </source>
</evidence>
<dbReference type="GO" id="GO:0071035">
    <property type="term" value="P:nuclear polyadenylation-dependent rRNA catabolic process"/>
    <property type="evidence" value="ECO:0007669"/>
    <property type="project" value="TreeGrafter"/>
</dbReference>
<protein>
    <recommendedName>
        <fullName evidence="9">Ribosomal RNA-processing protein 43</fullName>
    </recommendedName>
</protein>
<evidence type="ECO:0000256" key="7">
    <source>
        <dbReference type="ARBA" id="ARBA00022884"/>
    </source>
</evidence>
<dbReference type="InterPro" id="IPR050590">
    <property type="entry name" value="Exosome_comp_Rrp42_subfam"/>
</dbReference>
<keyword evidence="5" id="KW-0698">rRNA processing</keyword>
<dbReference type="GO" id="GO:0034473">
    <property type="term" value="P:U1 snRNA 3'-end processing"/>
    <property type="evidence" value="ECO:0007669"/>
    <property type="project" value="TreeGrafter"/>
</dbReference>
<dbReference type="GO" id="GO:0000467">
    <property type="term" value="P:exonucleolytic trimming to generate mature 3'-end of 5.8S rRNA from tricistronic rRNA transcript (SSU-rRNA, 5.8S rRNA, LSU-rRNA)"/>
    <property type="evidence" value="ECO:0007669"/>
    <property type="project" value="TreeGrafter"/>
</dbReference>
<dbReference type="Gene3D" id="3.30.230.70">
    <property type="entry name" value="GHMP Kinase, N-terminal domain"/>
    <property type="match status" value="1"/>
</dbReference>
<dbReference type="GO" id="GO:0035925">
    <property type="term" value="F:mRNA 3'-UTR AU-rich region binding"/>
    <property type="evidence" value="ECO:0007669"/>
    <property type="project" value="TreeGrafter"/>
</dbReference>
<dbReference type="PANTHER" id="PTHR11097:SF9">
    <property type="entry name" value="EXOSOME COMPLEX COMPONENT RRP43"/>
    <property type="match status" value="1"/>
</dbReference>
<dbReference type="SUPFAM" id="SSF54211">
    <property type="entry name" value="Ribosomal protein S5 domain 2-like"/>
    <property type="match status" value="1"/>
</dbReference>
<feature type="domain" description="Exoribonuclease phosphorolytic" evidence="10">
    <location>
        <begin position="31"/>
        <end position="155"/>
    </location>
</feature>
<dbReference type="GO" id="GO:0071038">
    <property type="term" value="P:TRAMP-dependent tRNA surveillance pathway"/>
    <property type="evidence" value="ECO:0007669"/>
    <property type="project" value="TreeGrafter"/>
</dbReference>
<gene>
    <name evidence="11" type="primary">ORF176477</name>
</gene>
<evidence type="ECO:0000256" key="1">
    <source>
        <dbReference type="ARBA" id="ARBA00004496"/>
    </source>
</evidence>
<evidence type="ECO:0000256" key="4">
    <source>
        <dbReference type="ARBA" id="ARBA00022490"/>
    </source>
</evidence>
<dbReference type="GO" id="GO:0016075">
    <property type="term" value="P:rRNA catabolic process"/>
    <property type="evidence" value="ECO:0007669"/>
    <property type="project" value="TreeGrafter"/>
</dbReference>
<dbReference type="GO" id="GO:0071028">
    <property type="term" value="P:nuclear mRNA surveillance"/>
    <property type="evidence" value="ECO:0007669"/>
    <property type="project" value="TreeGrafter"/>
</dbReference>
<keyword evidence="6" id="KW-0271">Exosome</keyword>
<comment type="similarity">
    <text evidence="3">Belongs to the RNase PH family.</text>
</comment>
<evidence type="ECO:0000256" key="2">
    <source>
        <dbReference type="ARBA" id="ARBA00004604"/>
    </source>
</evidence>
<comment type="subcellular location">
    <subcellularLocation>
        <location evidence="1">Cytoplasm</location>
    </subcellularLocation>
    <subcellularLocation>
        <location evidence="2">Nucleus</location>
        <location evidence="2">Nucleolus</location>
    </subcellularLocation>
</comment>
<evidence type="ECO:0000256" key="5">
    <source>
        <dbReference type="ARBA" id="ARBA00022552"/>
    </source>
</evidence>
<sequence>MAEEFRLVQPKEYYNKFLDKNVRPDERELADFRQTILNIGCITTAEGSALVRLGHTTVICGIKAELAKPNTDQPMNGFIVPNVELSPLCSPNFRPGPPGEQAQVLSQNMADLIANSQCLLQESLCICPSPKVSTGCQEGSGNLHATIRVSAAISSCNFCSSGCIIVSTPNMTILL</sequence>
<keyword evidence="8" id="KW-0539">Nucleus</keyword>
<dbReference type="GO" id="GO:0000176">
    <property type="term" value="C:nuclear exosome (RNase complex)"/>
    <property type="evidence" value="ECO:0007669"/>
    <property type="project" value="TreeGrafter"/>
</dbReference>
<evidence type="ECO:0000256" key="8">
    <source>
        <dbReference type="ARBA" id="ARBA00023242"/>
    </source>
</evidence>
<dbReference type="GO" id="GO:0034475">
    <property type="term" value="P:U4 snRNA 3'-end processing"/>
    <property type="evidence" value="ECO:0007669"/>
    <property type="project" value="TreeGrafter"/>
</dbReference>
<dbReference type="AlphaFoldDB" id="A0A0B7BAJ4"/>
<dbReference type="InterPro" id="IPR027408">
    <property type="entry name" value="PNPase/RNase_PH_dom_sf"/>
</dbReference>
<evidence type="ECO:0000313" key="11">
    <source>
        <dbReference type="EMBL" id="CEK90379.1"/>
    </source>
</evidence>
<dbReference type="GO" id="GO:0000177">
    <property type="term" value="C:cytoplasmic exosome (RNase complex)"/>
    <property type="evidence" value="ECO:0007669"/>
    <property type="project" value="TreeGrafter"/>
</dbReference>
<reference evidence="11" key="1">
    <citation type="submission" date="2014-12" db="EMBL/GenBank/DDBJ databases">
        <title>Insight into the proteome of Arion vulgaris.</title>
        <authorList>
            <person name="Aradska J."/>
            <person name="Bulat T."/>
            <person name="Smidak R."/>
            <person name="Sarate P."/>
            <person name="Gangsoo J."/>
            <person name="Sialana F."/>
            <person name="Bilban M."/>
            <person name="Lubec G."/>
        </authorList>
    </citation>
    <scope>NUCLEOTIDE SEQUENCE</scope>
    <source>
        <tissue evidence="11">Skin</tissue>
    </source>
</reference>
<dbReference type="PANTHER" id="PTHR11097">
    <property type="entry name" value="EXOSOME COMPLEX EXONUCLEASE RIBOSOMAL RNA PROCESSING PROTEIN"/>
    <property type="match status" value="1"/>
</dbReference>
<keyword evidence="7" id="KW-0694">RNA-binding</keyword>
<dbReference type="Pfam" id="PF01138">
    <property type="entry name" value="RNase_PH"/>
    <property type="match status" value="1"/>
</dbReference>
<dbReference type="InterPro" id="IPR001247">
    <property type="entry name" value="ExoRNase_PH_dom1"/>
</dbReference>
<name>A0A0B7BAJ4_9EUPU</name>